<protein>
    <recommendedName>
        <fullName evidence="1">SRCR domain-containing protein</fullName>
    </recommendedName>
</protein>
<evidence type="ECO:0000313" key="3">
    <source>
        <dbReference type="Proteomes" id="UP001150924"/>
    </source>
</evidence>
<name>A0A9X3J204_9BACT</name>
<dbReference type="Proteomes" id="UP001150924">
    <property type="component" value="Unassembled WGS sequence"/>
</dbReference>
<comment type="caution">
    <text evidence="2">The sequence shown here is derived from an EMBL/GenBank/DDBJ whole genome shotgun (WGS) entry which is preliminary data.</text>
</comment>
<feature type="domain" description="SRCR" evidence="1">
    <location>
        <begin position="76"/>
        <end position="185"/>
    </location>
</feature>
<organism evidence="2 3">
    <name type="scientific">Nannocystis pusilla</name>
    <dbReference type="NCBI Taxonomy" id="889268"/>
    <lineage>
        <taxon>Bacteria</taxon>
        <taxon>Pseudomonadati</taxon>
        <taxon>Myxococcota</taxon>
        <taxon>Polyangia</taxon>
        <taxon>Nannocystales</taxon>
        <taxon>Nannocystaceae</taxon>
        <taxon>Nannocystis</taxon>
    </lineage>
</organism>
<dbReference type="PROSITE" id="PS50287">
    <property type="entry name" value="SRCR_2"/>
    <property type="match status" value="1"/>
</dbReference>
<evidence type="ECO:0000313" key="2">
    <source>
        <dbReference type="EMBL" id="MCY1010588.1"/>
    </source>
</evidence>
<reference evidence="2" key="1">
    <citation type="submission" date="2022-11" db="EMBL/GenBank/DDBJ databases">
        <title>Minimal conservation of predation-associated metabolite biosynthetic gene clusters underscores biosynthetic potential of Myxococcota including descriptions for ten novel species: Archangium lansinium sp. nov., Myxococcus landrumus sp. nov., Nannocystis bai.</title>
        <authorList>
            <person name="Ahearne A."/>
            <person name="Stevens C."/>
            <person name="Phillips K."/>
        </authorList>
    </citation>
    <scope>NUCLEOTIDE SEQUENCE</scope>
    <source>
        <strain evidence="2">Na p29</strain>
    </source>
</reference>
<dbReference type="AlphaFoldDB" id="A0A9X3J204"/>
<sequence length="251" mass="26449">MCPAVPTIAEGEFAARFTAAVCAQKAACGCGGGVDCVVRLRPKFEAVQRYARDHSWEYDPACALQILASAVYRRGCGLESGFYEPFSQCGGRCEVFRGDVPSGGACPDLDTDVAAYADSCAAADESCDILDTFTCMTFGELPTMQVGQTCAEDNGNELGECAEGLTCSVESDTCVPEVGAGEACADDPTACEFGLFCDAGVCAPRRLAGEACVDNFQCEALACMNGVCRDEPVICLVDEPSDLVFRFTIRP</sequence>
<evidence type="ECO:0000259" key="1">
    <source>
        <dbReference type="PROSITE" id="PS50287"/>
    </source>
</evidence>
<dbReference type="RefSeq" id="WP_267773601.1">
    <property type="nucleotide sequence ID" value="NZ_JAPNKE010000002.1"/>
</dbReference>
<dbReference type="GO" id="GO:0016020">
    <property type="term" value="C:membrane"/>
    <property type="evidence" value="ECO:0007669"/>
    <property type="project" value="InterPro"/>
</dbReference>
<gene>
    <name evidence="2" type="ORF">OV079_34490</name>
</gene>
<proteinExistence type="predicted"/>
<keyword evidence="3" id="KW-1185">Reference proteome</keyword>
<dbReference type="InterPro" id="IPR001190">
    <property type="entry name" value="SRCR"/>
</dbReference>
<accession>A0A9X3J204</accession>
<dbReference type="EMBL" id="JAPNKE010000002">
    <property type="protein sequence ID" value="MCY1010588.1"/>
    <property type="molecule type" value="Genomic_DNA"/>
</dbReference>